<keyword evidence="2" id="KW-0378">Hydrolase</keyword>
<gene>
    <name evidence="2" type="ORF">ABNX05_11975</name>
</gene>
<dbReference type="RefSeq" id="WP_349659961.1">
    <property type="nucleotide sequence ID" value="NZ_JBEGDG010000007.1"/>
</dbReference>
<reference evidence="2 3" key="1">
    <citation type="submission" date="2024-06" db="EMBL/GenBank/DDBJ databases">
        <title>Lysinibacillus zambalefons sp. nov., a Novel Firmicute Isolated from the Poon Bato Zambales Hyperalkaline Spring.</title>
        <authorList>
            <person name="Aja J.A."/>
            <person name="Lazaro J.E.H."/>
            <person name="Llorin L.D."/>
            <person name="Lim K.R."/>
            <person name="Teodosio J."/>
            <person name="Dalisay D.S."/>
        </authorList>
    </citation>
    <scope>NUCLEOTIDE SEQUENCE [LARGE SCALE GENOMIC DNA]</scope>
    <source>
        <strain evidence="2 3">M3</strain>
    </source>
</reference>
<sequence length="286" mass="32943">MKEFKKTVDNYTFHGYEFGDTSLPSLVCFHGLTGDSKSFLGLNKYLINDFHLILLDSPGHGDSQLLDVEQDYMFSSLARRIYRVIQKITNDSIYLLGHSWGADLALHFTKICPNKIRGVILIDGGYVFPEQVDGMTEVKALVGWREYMDSSKYSSWDEVVKEYQNYTTKQWDTQLDLTIISNFKKVNDNYVLKADRFSILSTIKTFYKEPCSTTYDSLECPVLLFHATIPAADASRNKGIQKIKKDIKNIKVVGIDNTMHNIHWDYPETVANEILLWKSENNQKVY</sequence>
<dbReference type="SUPFAM" id="SSF53474">
    <property type="entry name" value="alpha/beta-Hydrolases"/>
    <property type="match status" value="1"/>
</dbReference>
<evidence type="ECO:0000313" key="2">
    <source>
        <dbReference type="EMBL" id="MEQ6355338.1"/>
    </source>
</evidence>
<dbReference type="InterPro" id="IPR029058">
    <property type="entry name" value="AB_hydrolase_fold"/>
</dbReference>
<feature type="domain" description="AB hydrolase-1" evidence="1">
    <location>
        <begin position="24"/>
        <end position="265"/>
    </location>
</feature>
<keyword evidence="3" id="KW-1185">Reference proteome</keyword>
<comment type="caution">
    <text evidence="2">The sequence shown here is derived from an EMBL/GenBank/DDBJ whole genome shotgun (WGS) entry which is preliminary data.</text>
</comment>
<dbReference type="InterPro" id="IPR000073">
    <property type="entry name" value="AB_hydrolase_1"/>
</dbReference>
<organism evidence="2 3">
    <name type="scientific">Lysinibacillus zambalensis</name>
    <dbReference type="NCBI Taxonomy" id="3160866"/>
    <lineage>
        <taxon>Bacteria</taxon>
        <taxon>Bacillati</taxon>
        <taxon>Bacillota</taxon>
        <taxon>Bacilli</taxon>
        <taxon>Bacillales</taxon>
        <taxon>Bacillaceae</taxon>
        <taxon>Lysinibacillus</taxon>
    </lineage>
</organism>
<dbReference type="Proteomes" id="UP001478862">
    <property type="component" value="Unassembled WGS sequence"/>
</dbReference>
<dbReference type="Pfam" id="PF00561">
    <property type="entry name" value="Abhydrolase_1"/>
    <property type="match status" value="1"/>
</dbReference>
<evidence type="ECO:0000259" key="1">
    <source>
        <dbReference type="Pfam" id="PF00561"/>
    </source>
</evidence>
<dbReference type="PANTHER" id="PTHR43798:SF33">
    <property type="entry name" value="HYDROLASE, PUTATIVE (AFU_ORTHOLOGUE AFUA_2G14860)-RELATED"/>
    <property type="match status" value="1"/>
</dbReference>
<evidence type="ECO:0000313" key="3">
    <source>
        <dbReference type="Proteomes" id="UP001478862"/>
    </source>
</evidence>
<accession>A0ABV1MVR1</accession>
<proteinExistence type="predicted"/>
<dbReference type="InterPro" id="IPR050266">
    <property type="entry name" value="AB_hydrolase_sf"/>
</dbReference>
<dbReference type="GO" id="GO:0016787">
    <property type="term" value="F:hydrolase activity"/>
    <property type="evidence" value="ECO:0007669"/>
    <property type="project" value="UniProtKB-KW"/>
</dbReference>
<dbReference type="PANTHER" id="PTHR43798">
    <property type="entry name" value="MONOACYLGLYCEROL LIPASE"/>
    <property type="match status" value="1"/>
</dbReference>
<dbReference type="Gene3D" id="3.40.50.1820">
    <property type="entry name" value="alpha/beta hydrolase"/>
    <property type="match status" value="1"/>
</dbReference>
<name>A0ABV1MVR1_9BACI</name>
<dbReference type="EMBL" id="JBEGDG010000007">
    <property type="protein sequence ID" value="MEQ6355338.1"/>
    <property type="molecule type" value="Genomic_DNA"/>
</dbReference>
<protein>
    <submittedName>
        <fullName evidence="2">Alpha/beta hydrolase</fullName>
    </submittedName>
</protein>